<dbReference type="AlphaFoldDB" id="A0A2U2PKK9"/>
<dbReference type="GO" id="GO:0009279">
    <property type="term" value="C:cell outer membrane"/>
    <property type="evidence" value="ECO:0007669"/>
    <property type="project" value="UniProtKB-SubCell"/>
</dbReference>
<dbReference type="Gene3D" id="1.25.40.390">
    <property type="match status" value="1"/>
</dbReference>
<proteinExistence type="inferred from homology"/>
<dbReference type="EMBL" id="QEAS01000002">
    <property type="protein sequence ID" value="PWG81943.1"/>
    <property type="molecule type" value="Genomic_DNA"/>
</dbReference>
<evidence type="ECO:0000256" key="1">
    <source>
        <dbReference type="ARBA" id="ARBA00004442"/>
    </source>
</evidence>
<dbReference type="OrthoDB" id="993981at2"/>
<evidence type="ECO:0000313" key="7">
    <source>
        <dbReference type="EMBL" id="PWG81943.1"/>
    </source>
</evidence>
<evidence type="ECO:0000256" key="2">
    <source>
        <dbReference type="ARBA" id="ARBA00006275"/>
    </source>
</evidence>
<sequence>MVQTTWVLQKYLYNLYTSNDLRKTAYVGLAATGVPYSNKLKKPSVITDGGSDIVVLRYADVLLMLAETQNEQNNIEEARKYLNPVRNRAGLQDSPASTKDEMRAAIALERRLELVGEGHRWFDLLRTGDAVSVMNQWFKDSGVPITVDKHHLLLPVPIGQVNTDPAIVQNPGYY</sequence>
<keyword evidence="5" id="KW-0998">Cell outer membrane</keyword>
<dbReference type="InterPro" id="IPR012944">
    <property type="entry name" value="SusD_RagB_dom"/>
</dbReference>
<comment type="subcellular location">
    <subcellularLocation>
        <location evidence="1">Cell outer membrane</location>
    </subcellularLocation>
</comment>
<keyword evidence="3" id="KW-0732">Signal</keyword>
<comment type="caution">
    <text evidence="7">The sequence shown here is derived from an EMBL/GenBank/DDBJ whole genome shotgun (WGS) entry which is preliminary data.</text>
</comment>
<keyword evidence="8" id="KW-1185">Reference proteome</keyword>
<dbReference type="InterPro" id="IPR011990">
    <property type="entry name" value="TPR-like_helical_dom_sf"/>
</dbReference>
<evidence type="ECO:0000256" key="5">
    <source>
        <dbReference type="ARBA" id="ARBA00023237"/>
    </source>
</evidence>
<dbReference type="Pfam" id="PF07980">
    <property type="entry name" value="SusD_RagB"/>
    <property type="match status" value="1"/>
</dbReference>
<protein>
    <recommendedName>
        <fullName evidence="6">RagB/SusD domain-containing protein</fullName>
    </recommendedName>
</protein>
<keyword evidence="4" id="KW-0472">Membrane</keyword>
<evidence type="ECO:0000313" key="8">
    <source>
        <dbReference type="Proteomes" id="UP000245647"/>
    </source>
</evidence>
<dbReference type="Proteomes" id="UP000245647">
    <property type="component" value="Unassembled WGS sequence"/>
</dbReference>
<reference evidence="7 8" key="1">
    <citation type="submission" date="2018-04" db="EMBL/GenBank/DDBJ databases">
        <title>Pedobacter chongqingensis sp. nov., isolated from a rottenly hemp rope.</title>
        <authorList>
            <person name="Cai Y."/>
        </authorList>
    </citation>
    <scope>NUCLEOTIDE SEQUENCE [LARGE SCALE GENOMIC DNA]</scope>
    <source>
        <strain evidence="7 8">FJ4-8</strain>
    </source>
</reference>
<name>A0A2U2PKK9_9SPHI</name>
<comment type="similarity">
    <text evidence="2">Belongs to the SusD family.</text>
</comment>
<evidence type="ECO:0000256" key="3">
    <source>
        <dbReference type="ARBA" id="ARBA00022729"/>
    </source>
</evidence>
<evidence type="ECO:0000259" key="6">
    <source>
        <dbReference type="Pfam" id="PF07980"/>
    </source>
</evidence>
<organism evidence="7 8">
    <name type="scientific">Pararcticibacter amylolyticus</name>
    <dbReference type="NCBI Taxonomy" id="2173175"/>
    <lineage>
        <taxon>Bacteria</taxon>
        <taxon>Pseudomonadati</taxon>
        <taxon>Bacteroidota</taxon>
        <taxon>Sphingobacteriia</taxon>
        <taxon>Sphingobacteriales</taxon>
        <taxon>Sphingobacteriaceae</taxon>
        <taxon>Pararcticibacter</taxon>
    </lineage>
</organism>
<gene>
    <name evidence="7" type="ORF">DDR33_02620</name>
</gene>
<feature type="domain" description="RagB/SusD" evidence="6">
    <location>
        <begin position="39"/>
        <end position="173"/>
    </location>
</feature>
<accession>A0A2U2PKK9</accession>
<dbReference type="SUPFAM" id="SSF48452">
    <property type="entry name" value="TPR-like"/>
    <property type="match status" value="1"/>
</dbReference>
<evidence type="ECO:0000256" key="4">
    <source>
        <dbReference type="ARBA" id="ARBA00023136"/>
    </source>
</evidence>